<proteinExistence type="predicted"/>
<comment type="caution">
    <text evidence="2">The sequence shown here is derived from an EMBL/GenBank/DDBJ whole genome shotgun (WGS) entry which is preliminary data.</text>
</comment>
<feature type="region of interest" description="Disordered" evidence="1">
    <location>
        <begin position="1"/>
        <end position="42"/>
    </location>
</feature>
<dbReference type="EMBL" id="QOKY01000072">
    <property type="protein sequence ID" value="RMZ57776.1"/>
    <property type="molecule type" value="Genomic_DNA"/>
</dbReference>
<accession>A0A3M7L8G9</accession>
<feature type="compositionally biased region" description="Acidic residues" evidence="1">
    <location>
        <begin position="1"/>
        <end position="11"/>
    </location>
</feature>
<name>A0A3M7L8G9_AUXPR</name>
<evidence type="ECO:0000313" key="2">
    <source>
        <dbReference type="EMBL" id="RMZ57776.1"/>
    </source>
</evidence>
<dbReference type="Proteomes" id="UP000279271">
    <property type="component" value="Unassembled WGS sequence"/>
</dbReference>
<organism evidence="2 3">
    <name type="scientific">Auxenochlorella protothecoides</name>
    <name type="common">Green microalga</name>
    <name type="synonym">Chlorella protothecoides</name>
    <dbReference type="NCBI Taxonomy" id="3075"/>
    <lineage>
        <taxon>Eukaryota</taxon>
        <taxon>Viridiplantae</taxon>
        <taxon>Chlorophyta</taxon>
        <taxon>core chlorophytes</taxon>
        <taxon>Trebouxiophyceae</taxon>
        <taxon>Chlorellales</taxon>
        <taxon>Chlorellaceae</taxon>
        <taxon>Auxenochlorella</taxon>
    </lineage>
</organism>
<evidence type="ECO:0000313" key="3">
    <source>
        <dbReference type="Proteomes" id="UP000279271"/>
    </source>
</evidence>
<dbReference type="AlphaFoldDB" id="A0A3M7L8G9"/>
<protein>
    <submittedName>
        <fullName evidence="2">Uncharacterized protein</fullName>
    </submittedName>
</protein>
<gene>
    <name evidence="2" type="ORF">APUTEX25_003134</name>
</gene>
<sequence>MVSQTNEEDTTAEAPVTSDRWPASAPPSTPPTSKRMDSWPAS</sequence>
<evidence type="ECO:0000256" key="1">
    <source>
        <dbReference type="SAM" id="MobiDB-lite"/>
    </source>
</evidence>
<reference evidence="3" key="1">
    <citation type="journal article" date="2018" name="Algal Res.">
        <title>Characterization of plant carbon substrate utilization by Auxenochlorella protothecoides.</title>
        <authorList>
            <person name="Vogler B.W."/>
            <person name="Starkenburg S.R."/>
            <person name="Sudasinghe N."/>
            <person name="Schambach J.Y."/>
            <person name="Rollin J.A."/>
            <person name="Pattathil S."/>
            <person name="Barry A.N."/>
        </authorList>
    </citation>
    <scope>NUCLEOTIDE SEQUENCE [LARGE SCALE GENOMIC DNA]</scope>
    <source>
        <strain evidence="3">UTEX 25</strain>
    </source>
</reference>
<feature type="non-terminal residue" evidence="2">
    <location>
        <position position="42"/>
    </location>
</feature>